<reference evidence="1" key="2">
    <citation type="submission" date="2022-06" db="UniProtKB">
        <authorList>
            <consortium name="EnsemblMetazoa"/>
        </authorList>
    </citation>
    <scope>IDENTIFICATION</scope>
    <source>
        <strain evidence="1">PS312</strain>
    </source>
</reference>
<accession>A0A8R1UV40</accession>
<reference evidence="2" key="1">
    <citation type="journal article" date="2008" name="Nat. Genet.">
        <title>The Pristionchus pacificus genome provides a unique perspective on nematode lifestyle and parasitism.</title>
        <authorList>
            <person name="Dieterich C."/>
            <person name="Clifton S.W."/>
            <person name="Schuster L.N."/>
            <person name="Chinwalla A."/>
            <person name="Delehaunty K."/>
            <person name="Dinkelacker I."/>
            <person name="Fulton L."/>
            <person name="Fulton R."/>
            <person name="Godfrey J."/>
            <person name="Minx P."/>
            <person name="Mitreva M."/>
            <person name="Roeseler W."/>
            <person name="Tian H."/>
            <person name="Witte H."/>
            <person name="Yang S.P."/>
            <person name="Wilson R.K."/>
            <person name="Sommer R.J."/>
        </authorList>
    </citation>
    <scope>NUCLEOTIDE SEQUENCE [LARGE SCALE GENOMIC DNA]</scope>
    <source>
        <strain evidence="2">PS312</strain>
    </source>
</reference>
<name>A0A2A6BC66_PRIPA</name>
<accession>A0A2A6BC66</accession>
<gene>
    <name evidence="1" type="primary">WBGene00277980</name>
</gene>
<evidence type="ECO:0000313" key="2">
    <source>
        <dbReference type="Proteomes" id="UP000005239"/>
    </source>
</evidence>
<dbReference type="Proteomes" id="UP000005239">
    <property type="component" value="Unassembled WGS sequence"/>
</dbReference>
<keyword evidence="2" id="KW-1185">Reference proteome</keyword>
<dbReference type="EnsemblMetazoa" id="PPA39611.1">
    <property type="protein sequence ID" value="PPA39611.1"/>
    <property type="gene ID" value="WBGene00277980"/>
</dbReference>
<sequence>MRMPPDNNGLSSTFAIISVVDKSDDSIYWREIRYADRLLKWEANRVLNINSISHREFVLRMAMIQKANQIMTRAFIELDLDPEDFVAGKETKMKPKREMKIVQIFS</sequence>
<organism evidence="1 2">
    <name type="scientific">Pristionchus pacificus</name>
    <name type="common">Parasitic nematode worm</name>
    <dbReference type="NCBI Taxonomy" id="54126"/>
    <lineage>
        <taxon>Eukaryota</taxon>
        <taxon>Metazoa</taxon>
        <taxon>Ecdysozoa</taxon>
        <taxon>Nematoda</taxon>
        <taxon>Chromadorea</taxon>
        <taxon>Rhabditida</taxon>
        <taxon>Rhabditina</taxon>
        <taxon>Diplogasteromorpha</taxon>
        <taxon>Diplogasteroidea</taxon>
        <taxon>Neodiplogasteridae</taxon>
        <taxon>Pristionchus</taxon>
    </lineage>
</organism>
<proteinExistence type="predicted"/>
<protein>
    <submittedName>
        <fullName evidence="1">Uncharacterized protein</fullName>
    </submittedName>
</protein>
<dbReference type="AlphaFoldDB" id="A0A2A6BC66"/>
<evidence type="ECO:0000313" key="1">
    <source>
        <dbReference type="EnsemblMetazoa" id="PPA39611.1"/>
    </source>
</evidence>